<organism evidence="8 9">
    <name type="scientific">Rubus argutus</name>
    <name type="common">Southern blackberry</name>
    <dbReference type="NCBI Taxonomy" id="59490"/>
    <lineage>
        <taxon>Eukaryota</taxon>
        <taxon>Viridiplantae</taxon>
        <taxon>Streptophyta</taxon>
        <taxon>Embryophyta</taxon>
        <taxon>Tracheophyta</taxon>
        <taxon>Spermatophyta</taxon>
        <taxon>Magnoliopsida</taxon>
        <taxon>eudicotyledons</taxon>
        <taxon>Gunneridae</taxon>
        <taxon>Pentapetalae</taxon>
        <taxon>rosids</taxon>
        <taxon>fabids</taxon>
        <taxon>Rosales</taxon>
        <taxon>Rosaceae</taxon>
        <taxon>Rosoideae</taxon>
        <taxon>Rosoideae incertae sedis</taxon>
        <taxon>Rubus</taxon>
    </lineage>
</organism>
<feature type="region of interest" description="Disordered" evidence="6">
    <location>
        <begin position="133"/>
        <end position="181"/>
    </location>
</feature>
<evidence type="ECO:0000256" key="2">
    <source>
        <dbReference type="ARBA" id="ARBA00023015"/>
    </source>
</evidence>
<feature type="domain" description="TF-B3" evidence="7">
    <location>
        <begin position="339"/>
        <end position="438"/>
    </location>
</feature>
<evidence type="ECO:0000256" key="3">
    <source>
        <dbReference type="ARBA" id="ARBA00023125"/>
    </source>
</evidence>
<sequence length="560" mass="63833">MTSLFRKNDRRPKFSATNLSFLKSISENTSKDINLRLPMNFVKKQLEIYGKQLSNIAHLKLPGGTEWEVEVTRHNDVFWFEKEWEEFSKFYSLQSGDSLVFQYEGDSRFTVKIFDKKTKTEIDYPIKAPKMKENDVDGHFPLASTPLPQKKKTASSSGGKKDLPAEKDEGGKSSTTQRSRKPTIKVLERVKAFKAENPSYFWVTMHPSYVNGHMLWLSSEISMHLTHLSKNTGNVRLHVSEGTTRGTWTVEMKYDNEIVTFRFQSGWSKFVQGYLNADDVCGFMLSDEVGLLFEVKIVRTREAANYTLSPEDTNEDDADDEDDHEHDDDNAANDKTHRSFRRVLQKYSISSSFLWLRSKFAKKHLSKKPSNANLHVSGGAGPWPVGLKYDVGKEIRVKFQSGWTKFVRDNNLKVGDECLFVLTDDNRLSFEVVIVAANSALSPGPVDIADNDNGKNDENNMNDEDADDNSNDDDEEEDDEYSPPSRLHKRKRLSSSTKNSIKDVGGSTSTGQFLKRIPDVPRSLNTTRDTENDTALKRARAFKNQDQKDTFELTQMIYLS</sequence>
<comment type="caution">
    <text evidence="8">The sequence shown here is derived from an EMBL/GenBank/DDBJ whole genome shotgun (WGS) entry which is preliminary data.</text>
</comment>
<reference evidence="8 9" key="1">
    <citation type="journal article" date="2023" name="G3 (Bethesda)">
        <title>A chromosome-length genome assembly and annotation of blackberry (Rubus argutus, cv. 'Hillquist').</title>
        <authorList>
            <person name="Bruna T."/>
            <person name="Aryal R."/>
            <person name="Dudchenko O."/>
            <person name="Sargent D.J."/>
            <person name="Mead D."/>
            <person name="Buti M."/>
            <person name="Cavallini A."/>
            <person name="Hytonen T."/>
            <person name="Andres J."/>
            <person name="Pham M."/>
            <person name="Weisz D."/>
            <person name="Mascagni F."/>
            <person name="Usai G."/>
            <person name="Natali L."/>
            <person name="Bassil N."/>
            <person name="Fernandez G.E."/>
            <person name="Lomsadze A."/>
            <person name="Armour M."/>
            <person name="Olukolu B."/>
            <person name="Poorten T."/>
            <person name="Britton C."/>
            <person name="Davik J."/>
            <person name="Ashrafi H."/>
            <person name="Aiden E.L."/>
            <person name="Borodovsky M."/>
            <person name="Worthington M."/>
        </authorList>
    </citation>
    <scope>NUCLEOTIDE SEQUENCE [LARGE SCALE GENOMIC DNA]</scope>
    <source>
        <strain evidence="8">PI 553951</strain>
    </source>
</reference>
<dbReference type="PROSITE" id="PS50863">
    <property type="entry name" value="B3"/>
    <property type="match status" value="2"/>
</dbReference>
<dbReference type="GO" id="GO:0005634">
    <property type="term" value="C:nucleus"/>
    <property type="evidence" value="ECO:0007669"/>
    <property type="project" value="UniProtKB-SubCell"/>
</dbReference>
<feature type="compositionally biased region" description="Basic and acidic residues" evidence="6">
    <location>
        <begin position="159"/>
        <end position="171"/>
    </location>
</feature>
<dbReference type="PANTHER" id="PTHR31920:SF108">
    <property type="entry name" value="B3 DOMAIN-CONTAINING TRANSCRIPTION FACTOR VRN1-LIKE"/>
    <property type="match status" value="1"/>
</dbReference>
<feature type="compositionally biased region" description="Acidic residues" evidence="6">
    <location>
        <begin position="460"/>
        <end position="481"/>
    </location>
</feature>
<feature type="domain" description="TF-B3" evidence="7">
    <location>
        <begin position="20"/>
        <end position="117"/>
    </location>
</feature>
<feature type="region of interest" description="Disordered" evidence="6">
    <location>
        <begin position="443"/>
        <end position="532"/>
    </location>
</feature>
<dbReference type="Proteomes" id="UP001457282">
    <property type="component" value="Unassembled WGS sequence"/>
</dbReference>
<evidence type="ECO:0000313" key="8">
    <source>
        <dbReference type="EMBL" id="KAK9948765.1"/>
    </source>
</evidence>
<dbReference type="PANTHER" id="PTHR31920">
    <property type="entry name" value="B3 DOMAIN-CONTAINING"/>
    <property type="match status" value="1"/>
</dbReference>
<dbReference type="EMBL" id="JBEDUW010000001">
    <property type="protein sequence ID" value="KAK9948765.1"/>
    <property type="molecule type" value="Genomic_DNA"/>
</dbReference>
<name>A0AAW1YJF9_RUBAR</name>
<evidence type="ECO:0000256" key="4">
    <source>
        <dbReference type="ARBA" id="ARBA00023163"/>
    </source>
</evidence>
<evidence type="ECO:0000313" key="9">
    <source>
        <dbReference type="Proteomes" id="UP001457282"/>
    </source>
</evidence>
<keyword evidence="4" id="KW-0804">Transcription</keyword>
<dbReference type="Pfam" id="PF02362">
    <property type="entry name" value="B3"/>
    <property type="match status" value="2"/>
</dbReference>
<accession>A0AAW1YJF9</accession>
<keyword evidence="2" id="KW-0805">Transcription regulation</keyword>
<keyword evidence="3" id="KW-0238">DNA-binding</keyword>
<dbReference type="SUPFAM" id="SSF101936">
    <property type="entry name" value="DNA-binding pseudobarrel domain"/>
    <property type="match status" value="3"/>
</dbReference>
<keyword evidence="9" id="KW-1185">Reference proteome</keyword>
<dbReference type="AlphaFoldDB" id="A0AAW1YJF9"/>
<dbReference type="SMART" id="SM01019">
    <property type="entry name" value="B3"/>
    <property type="match status" value="3"/>
</dbReference>
<dbReference type="CDD" id="cd10017">
    <property type="entry name" value="B3_DNA"/>
    <property type="match status" value="3"/>
</dbReference>
<keyword evidence="5" id="KW-0539">Nucleus</keyword>
<feature type="compositionally biased region" description="Acidic residues" evidence="6">
    <location>
        <begin position="312"/>
        <end position="326"/>
    </location>
</feature>
<dbReference type="InterPro" id="IPR003340">
    <property type="entry name" value="B3_DNA-bd"/>
</dbReference>
<dbReference type="Gene3D" id="2.40.330.10">
    <property type="entry name" value="DNA-binding pseudobarrel domain"/>
    <property type="match status" value="3"/>
</dbReference>
<dbReference type="InterPro" id="IPR015300">
    <property type="entry name" value="DNA-bd_pseudobarrel_sf"/>
</dbReference>
<evidence type="ECO:0000256" key="5">
    <source>
        <dbReference type="ARBA" id="ARBA00023242"/>
    </source>
</evidence>
<evidence type="ECO:0000259" key="7">
    <source>
        <dbReference type="PROSITE" id="PS50863"/>
    </source>
</evidence>
<protein>
    <recommendedName>
        <fullName evidence="7">TF-B3 domain-containing protein</fullName>
    </recommendedName>
</protein>
<comment type="subcellular location">
    <subcellularLocation>
        <location evidence="1">Nucleus</location>
    </subcellularLocation>
</comment>
<evidence type="ECO:0000256" key="1">
    <source>
        <dbReference type="ARBA" id="ARBA00004123"/>
    </source>
</evidence>
<gene>
    <name evidence="8" type="ORF">M0R45_004327</name>
</gene>
<feature type="region of interest" description="Disordered" evidence="6">
    <location>
        <begin position="307"/>
        <end position="334"/>
    </location>
</feature>
<dbReference type="InterPro" id="IPR050655">
    <property type="entry name" value="Plant_B3_domain"/>
</dbReference>
<proteinExistence type="predicted"/>
<evidence type="ECO:0000256" key="6">
    <source>
        <dbReference type="SAM" id="MobiDB-lite"/>
    </source>
</evidence>
<dbReference type="GO" id="GO:0003677">
    <property type="term" value="F:DNA binding"/>
    <property type="evidence" value="ECO:0007669"/>
    <property type="project" value="UniProtKB-KW"/>
</dbReference>